<evidence type="ECO:0000256" key="3">
    <source>
        <dbReference type="ARBA" id="ARBA00023125"/>
    </source>
</evidence>
<dbReference type="PROSITE" id="PS51736">
    <property type="entry name" value="RECOMBINASES_3"/>
    <property type="match status" value="1"/>
</dbReference>
<dbReference type="Pfam" id="PF02796">
    <property type="entry name" value="HTH_7"/>
    <property type="match status" value="1"/>
</dbReference>
<feature type="domain" description="Resolvase/invertase-type recombinase catalytic" evidence="6">
    <location>
        <begin position="1"/>
        <end position="138"/>
    </location>
</feature>
<keyword evidence="3" id="KW-0238">DNA-binding</keyword>
<protein>
    <submittedName>
        <fullName evidence="7">Integrase</fullName>
    </submittedName>
</protein>
<organism evidence="7 8">
    <name type="scientific">Novosphingobium indicum</name>
    <dbReference type="NCBI Taxonomy" id="462949"/>
    <lineage>
        <taxon>Bacteria</taxon>
        <taxon>Pseudomonadati</taxon>
        <taxon>Pseudomonadota</taxon>
        <taxon>Alphaproteobacteria</taxon>
        <taxon>Sphingomonadales</taxon>
        <taxon>Sphingomonadaceae</taxon>
        <taxon>Novosphingobium</taxon>
    </lineage>
</organism>
<dbReference type="PANTHER" id="PTHR30461">
    <property type="entry name" value="DNA-INVERTASE FROM LAMBDOID PROPHAGE"/>
    <property type="match status" value="1"/>
</dbReference>
<dbReference type="Pfam" id="PF00239">
    <property type="entry name" value="Resolvase"/>
    <property type="match status" value="1"/>
</dbReference>
<evidence type="ECO:0000313" key="8">
    <source>
        <dbReference type="Proteomes" id="UP000605099"/>
    </source>
</evidence>
<evidence type="ECO:0000256" key="1">
    <source>
        <dbReference type="ARBA" id="ARBA00009913"/>
    </source>
</evidence>
<feature type="active site" description="O-(5'-phospho-DNA)-serine intermediate" evidence="5">
    <location>
        <position position="9"/>
    </location>
</feature>
<dbReference type="Gene3D" id="3.40.50.1390">
    <property type="entry name" value="Resolvase, N-terminal catalytic domain"/>
    <property type="match status" value="1"/>
</dbReference>
<accession>A0ABQ2JQT8</accession>
<name>A0ABQ2JQT8_9SPHN</name>
<dbReference type="CDD" id="cd03768">
    <property type="entry name" value="SR_ResInv"/>
    <property type="match status" value="1"/>
</dbReference>
<comment type="similarity">
    <text evidence="1">Belongs to the site-specific recombinase resolvase family.</text>
</comment>
<evidence type="ECO:0000259" key="6">
    <source>
        <dbReference type="PROSITE" id="PS51736"/>
    </source>
</evidence>
<dbReference type="RefSeq" id="WP_188819937.1">
    <property type="nucleotide sequence ID" value="NZ_BMLK01000010.1"/>
</dbReference>
<dbReference type="PROSITE" id="PS00397">
    <property type="entry name" value="RECOMBINASES_1"/>
    <property type="match status" value="1"/>
</dbReference>
<keyword evidence="4" id="KW-0233">DNA recombination</keyword>
<dbReference type="SUPFAM" id="SSF46689">
    <property type="entry name" value="Homeodomain-like"/>
    <property type="match status" value="1"/>
</dbReference>
<dbReference type="EMBL" id="BMLK01000010">
    <property type="protein sequence ID" value="GGN51479.1"/>
    <property type="molecule type" value="Genomic_DNA"/>
</dbReference>
<dbReference type="InterPro" id="IPR006118">
    <property type="entry name" value="Recombinase_CS"/>
</dbReference>
<dbReference type="InterPro" id="IPR006120">
    <property type="entry name" value="Resolvase_HTH_dom"/>
</dbReference>
<dbReference type="Gene3D" id="1.10.10.60">
    <property type="entry name" value="Homeodomain-like"/>
    <property type="match status" value="1"/>
</dbReference>
<evidence type="ECO:0000313" key="7">
    <source>
        <dbReference type="EMBL" id="GGN51479.1"/>
    </source>
</evidence>
<dbReference type="SUPFAM" id="SSF53041">
    <property type="entry name" value="Resolvase-like"/>
    <property type="match status" value="1"/>
</dbReference>
<gene>
    <name evidence="7" type="ORF">GCM10011349_24070</name>
</gene>
<reference evidence="8" key="1">
    <citation type="journal article" date="2019" name="Int. J. Syst. Evol. Microbiol.">
        <title>The Global Catalogue of Microorganisms (GCM) 10K type strain sequencing project: providing services to taxonomists for standard genome sequencing and annotation.</title>
        <authorList>
            <consortium name="The Broad Institute Genomics Platform"/>
            <consortium name="The Broad Institute Genome Sequencing Center for Infectious Disease"/>
            <person name="Wu L."/>
            <person name="Ma J."/>
        </authorList>
    </citation>
    <scope>NUCLEOTIDE SEQUENCE [LARGE SCALE GENOMIC DNA]</scope>
    <source>
        <strain evidence="8">CGMCC 1.6784</strain>
    </source>
</reference>
<proteinExistence type="inferred from homology"/>
<evidence type="ECO:0000256" key="5">
    <source>
        <dbReference type="PROSITE-ProRule" id="PRU10137"/>
    </source>
</evidence>
<dbReference type="PANTHER" id="PTHR30461:SF26">
    <property type="entry name" value="RESOLVASE HOMOLOG YNEB"/>
    <property type="match status" value="1"/>
</dbReference>
<comment type="caution">
    <text evidence="7">The sequence shown here is derived from an EMBL/GenBank/DDBJ whole genome shotgun (WGS) entry which is preliminary data.</text>
</comment>
<keyword evidence="2" id="KW-0229">DNA integration</keyword>
<keyword evidence="8" id="KW-1185">Reference proteome</keyword>
<evidence type="ECO:0000256" key="4">
    <source>
        <dbReference type="ARBA" id="ARBA00023172"/>
    </source>
</evidence>
<dbReference type="PROSITE" id="PS00398">
    <property type="entry name" value="RECOMBINASES_2"/>
    <property type="match status" value="1"/>
</dbReference>
<evidence type="ECO:0000256" key="2">
    <source>
        <dbReference type="ARBA" id="ARBA00022908"/>
    </source>
</evidence>
<dbReference type="InterPro" id="IPR036162">
    <property type="entry name" value="Resolvase-like_N_sf"/>
</dbReference>
<dbReference type="InterPro" id="IPR009057">
    <property type="entry name" value="Homeodomain-like_sf"/>
</dbReference>
<dbReference type="Proteomes" id="UP000605099">
    <property type="component" value="Unassembled WGS sequence"/>
</dbReference>
<dbReference type="InterPro" id="IPR050639">
    <property type="entry name" value="SSR_resolvase"/>
</dbReference>
<dbReference type="SMART" id="SM00857">
    <property type="entry name" value="Resolvase"/>
    <property type="match status" value="1"/>
</dbReference>
<dbReference type="InterPro" id="IPR006119">
    <property type="entry name" value="Resolv_N"/>
</dbReference>
<sequence>MLVSYARVSTVDQVAGLEAQERDLAATGCTKLFSERVSSVAQRDQLAAALDFVREGDTLVVTRLDRLARSTADLLSIIATLEGKGVALRILDFGGQAVDTQSPSGRLIVTMFGAVAQFERELLLQRQREGIEKAKADGKYRGRVPTAQRKAAQVHELRAGGLGASEIATRLAISRSSVYRALSGAVA</sequence>